<evidence type="ECO:0000313" key="3">
    <source>
        <dbReference type="Proteomes" id="UP001271274"/>
    </source>
</evidence>
<protein>
    <submittedName>
        <fullName evidence="2">Uncharacterized protein</fullName>
    </submittedName>
</protein>
<name>A0ABU4NC04_9ACTN</name>
<evidence type="ECO:0000256" key="1">
    <source>
        <dbReference type="SAM" id="MobiDB-lite"/>
    </source>
</evidence>
<keyword evidence="3" id="KW-1185">Reference proteome</keyword>
<comment type="caution">
    <text evidence="2">The sequence shown here is derived from an EMBL/GenBank/DDBJ whole genome shotgun (WGS) entry which is preliminary data.</text>
</comment>
<proteinExistence type="predicted"/>
<gene>
    <name evidence="2" type="ORF">PV662_06355</name>
</gene>
<organism evidence="2 3">
    <name type="scientific">Streptomyces europaeiscabiei</name>
    <dbReference type="NCBI Taxonomy" id="146819"/>
    <lineage>
        <taxon>Bacteria</taxon>
        <taxon>Bacillati</taxon>
        <taxon>Actinomycetota</taxon>
        <taxon>Actinomycetes</taxon>
        <taxon>Kitasatosporales</taxon>
        <taxon>Streptomycetaceae</taxon>
        <taxon>Streptomyces</taxon>
    </lineage>
</organism>
<dbReference type="Proteomes" id="UP001271274">
    <property type="component" value="Unassembled WGS sequence"/>
</dbReference>
<reference evidence="2 3" key="1">
    <citation type="journal article" date="2023" name="Microb. Genom.">
        <title>Mesoterricola silvestris gen. nov., sp. nov., Mesoterricola sediminis sp. nov., Geothrix oryzae sp. nov., Geothrix edaphica sp. nov., Geothrix rubra sp. nov., and Geothrix limicola sp. nov., six novel members of Acidobacteriota isolated from soils.</title>
        <authorList>
            <person name="Weisberg A.J."/>
            <person name="Pearce E."/>
            <person name="Kramer C.G."/>
            <person name="Chang J.H."/>
            <person name="Clarke C.R."/>
        </authorList>
    </citation>
    <scope>NUCLEOTIDE SEQUENCE [LARGE SCALE GENOMIC DNA]</scope>
    <source>
        <strain evidence="2 3">ID09-01A</strain>
    </source>
</reference>
<evidence type="ECO:0000313" key="2">
    <source>
        <dbReference type="EMBL" id="MDX3699388.1"/>
    </source>
</evidence>
<accession>A0ABU4NC04</accession>
<feature type="region of interest" description="Disordered" evidence="1">
    <location>
        <begin position="1"/>
        <end position="24"/>
    </location>
</feature>
<dbReference type="EMBL" id="JARAYU010000002">
    <property type="protein sequence ID" value="MDX3699388.1"/>
    <property type="molecule type" value="Genomic_DNA"/>
</dbReference>
<sequence>MDPHRTFTCTATDAPADFTTGTDSDDMFEDPLPPEHLFNRPGLEPPYHWNGRLLVAAYEVEEHVLQFWPA</sequence>
<dbReference type="RefSeq" id="WP_319062017.1">
    <property type="nucleotide sequence ID" value="NZ_JARAYT010000007.1"/>
</dbReference>